<dbReference type="Pfam" id="PF00015">
    <property type="entry name" value="MCPsignal"/>
    <property type="match status" value="1"/>
</dbReference>
<dbReference type="Pfam" id="PF00672">
    <property type="entry name" value="HAMP"/>
    <property type="match status" value="1"/>
</dbReference>
<name>A0A4R2FHB3_9GAMM</name>
<dbReference type="GO" id="GO:0006935">
    <property type="term" value="P:chemotaxis"/>
    <property type="evidence" value="ECO:0007669"/>
    <property type="project" value="InterPro"/>
</dbReference>
<keyword evidence="5" id="KW-1133">Transmembrane helix</keyword>
<dbReference type="GO" id="GO:0007165">
    <property type="term" value="P:signal transduction"/>
    <property type="evidence" value="ECO:0007669"/>
    <property type="project" value="UniProtKB-KW"/>
</dbReference>
<evidence type="ECO:0000256" key="2">
    <source>
        <dbReference type="ARBA" id="ARBA00023224"/>
    </source>
</evidence>
<dbReference type="Gene3D" id="1.10.287.950">
    <property type="entry name" value="Methyl-accepting chemotaxis protein"/>
    <property type="match status" value="1"/>
</dbReference>
<dbReference type="Pfam" id="PF12729">
    <property type="entry name" value="4HB_MCP_1"/>
    <property type="match status" value="1"/>
</dbReference>
<dbReference type="AlphaFoldDB" id="A0A4R2FHB3"/>
<keyword evidence="5" id="KW-0812">Transmembrane</keyword>
<gene>
    <name evidence="8" type="ORF">EDC91_10936</name>
</gene>
<dbReference type="GO" id="GO:0004888">
    <property type="term" value="F:transmembrane signaling receptor activity"/>
    <property type="evidence" value="ECO:0007669"/>
    <property type="project" value="InterPro"/>
</dbReference>
<dbReference type="SUPFAM" id="SSF58104">
    <property type="entry name" value="Methyl-accepting chemotaxis protein (MCP) signaling domain"/>
    <property type="match status" value="1"/>
</dbReference>
<evidence type="ECO:0000256" key="5">
    <source>
        <dbReference type="SAM" id="Phobius"/>
    </source>
</evidence>
<dbReference type="PRINTS" id="PR00260">
    <property type="entry name" value="CHEMTRNSDUCR"/>
</dbReference>
<dbReference type="EMBL" id="SLWF01000009">
    <property type="protein sequence ID" value="TCN85376.1"/>
    <property type="molecule type" value="Genomic_DNA"/>
</dbReference>
<dbReference type="RefSeq" id="WP_133038652.1">
    <property type="nucleotide sequence ID" value="NZ_SLWF01000009.1"/>
</dbReference>
<evidence type="ECO:0000313" key="9">
    <source>
        <dbReference type="Proteomes" id="UP000294832"/>
    </source>
</evidence>
<feature type="transmembrane region" description="Helical" evidence="5">
    <location>
        <begin position="12"/>
        <end position="31"/>
    </location>
</feature>
<dbReference type="GO" id="GO:0016020">
    <property type="term" value="C:membrane"/>
    <property type="evidence" value="ECO:0007669"/>
    <property type="project" value="UniProtKB-SubCell"/>
</dbReference>
<dbReference type="PANTHER" id="PTHR32089:SF120">
    <property type="entry name" value="METHYL-ACCEPTING CHEMOTAXIS PROTEIN TLPQ"/>
    <property type="match status" value="1"/>
</dbReference>
<dbReference type="InterPro" id="IPR004090">
    <property type="entry name" value="Chemotax_Me-accpt_rcpt"/>
</dbReference>
<organism evidence="8 9">
    <name type="scientific">Shewanella fodinae</name>
    <dbReference type="NCBI Taxonomy" id="552357"/>
    <lineage>
        <taxon>Bacteria</taxon>
        <taxon>Pseudomonadati</taxon>
        <taxon>Pseudomonadota</taxon>
        <taxon>Gammaproteobacteria</taxon>
        <taxon>Alteromonadales</taxon>
        <taxon>Shewanellaceae</taxon>
        <taxon>Shewanella</taxon>
    </lineage>
</organism>
<dbReference type="PROSITE" id="PS50111">
    <property type="entry name" value="CHEMOTAXIS_TRANSDUC_2"/>
    <property type="match status" value="1"/>
</dbReference>
<sequence>MNWRKMKIAWRAGVSFGLIAIIMILMAVFSVQQMNLLNNASTEINKNWLPSVRQNSALLYLTQKLRVAEFTHVQQSQEEDMRATEQQFVAIMQDIEKSEKQYQQLIDPNSEEEKRLFERYSKEKQHYLAQHNEFLVISKQNLTQQAFAKLMEMEPTAKELEQALQAMIEFNNKGAANASDAGDMRYEFAMTAIGIVLLLSFAVMGVISVIFTRSIVRPLAEAVAGAEAVADGNLNHVINDEGSDEPAAVMRAMQNMQQQLRDTISQISNASTALSNAALLLNQQTDANRQELNIQNGEIQSAATAVTEMTSAVEEVALNAQSTSDATEKAESSVQDGFAQVAQTTEQIVAVGKEITRSNQLSSALAHRVDDISKVLDVIRAIAEQTNLLALNAAIEAARAGDQGRGFAVVADEVRTLALRTQNSTEEIESSIKLVQQESRQAADAMQKSHQQAQAMEENARATRGSIEIIASQIKDISQRTLLIASAAEEQVAVAREVDQNLNNIQSASSTITEGANKTATASNELQQLAQRLKDLVSRFQF</sequence>
<evidence type="ECO:0000256" key="4">
    <source>
        <dbReference type="PROSITE-ProRule" id="PRU00284"/>
    </source>
</evidence>
<dbReference type="OrthoDB" id="7054443at2"/>
<dbReference type="SMART" id="SM00304">
    <property type="entry name" value="HAMP"/>
    <property type="match status" value="1"/>
</dbReference>
<dbReference type="PANTHER" id="PTHR32089">
    <property type="entry name" value="METHYL-ACCEPTING CHEMOTAXIS PROTEIN MCPB"/>
    <property type="match status" value="1"/>
</dbReference>
<comment type="similarity">
    <text evidence="3">Belongs to the methyl-accepting chemotaxis (MCP) protein family.</text>
</comment>
<dbReference type="SMART" id="SM00283">
    <property type="entry name" value="MA"/>
    <property type="match status" value="1"/>
</dbReference>
<reference evidence="8 9" key="1">
    <citation type="submission" date="2019-03" db="EMBL/GenBank/DDBJ databases">
        <title>Freshwater and sediment microbial communities from various areas in North America, analyzing microbe dynamics in response to fracking.</title>
        <authorList>
            <person name="Lamendella R."/>
        </authorList>
    </citation>
    <scope>NUCLEOTIDE SEQUENCE [LARGE SCALE GENOMIC DNA]</scope>
    <source>
        <strain evidence="8 9">74A</strain>
    </source>
</reference>
<evidence type="ECO:0000256" key="3">
    <source>
        <dbReference type="ARBA" id="ARBA00029447"/>
    </source>
</evidence>
<dbReference type="InterPro" id="IPR003660">
    <property type="entry name" value="HAMP_dom"/>
</dbReference>
<protein>
    <submittedName>
        <fullName evidence="8">Methyl-accepting chemotaxis protein</fullName>
    </submittedName>
</protein>
<proteinExistence type="inferred from homology"/>
<evidence type="ECO:0000259" key="6">
    <source>
        <dbReference type="PROSITE" id="PS50111"/>
    </source>
</evidence>
<evidence type="ECO:0000313" key="8">
    <source>
        <dbReference type="EMBL" id="TCN85376.1"/>
    </source>
</evidence>
<evidence type="ECO:0000256" key="1">
    <source>
        <dbReference type="ARBA" id="ARBA00004370"/>
    </source>
</evidence>
<dbReference type="PROSITE" id="PS50885">
    <property type="entry name" value="HAMP"/>
    <property type="match status" value="1"/>
</dbReference>
<comment type="subcellular location">
    <subcellularLocation>
        <location evidence="1">Membrane</location>
    </subcellularLocation>
</comment>
<accession>A0A4R2FHB3</accession>
<dbReference type="Proteomes" id="UP000294832">
    <property type="component" value="Unassembled WGS sequence"/>
</dbReference>
<comment type="caution">
    <text evidence="8">The sequence shown here is derived from an EMBL/GenBank/DDBJ whole genome shotgun (WGS) entry which is preliminary data.</text>
</comment>
<keyword evidence="2 4" id="KW-0807">Transducer</keyword>
<feature type="domain" description="Methyl-accepting transducer" evidence="6">
    <location>
        <begin position="270"/>
        <end position="506"/>
    </location>
</feature>
<feature type="domain" description="HAMP" evidence="7">
    <location>
        <begin position="213"/>
        <end position="265"/>
    </location>
</feature>
<dbReference type="Gene3D" id="6.10.340.10">
    <property type="match status" value="1"/>
</dbReference>
<dbReference type="FunFam" id="1.10.287.950:FF:000001">
    <property type="entry name" value="Methyl-accepting chemotaxis sensory transducer"/>
    <property type="match status" value="1"/>
</dbReference>
<keyword evidence="9" id="KW-1185">Reference proteome</keyword>
<evidence type="ECO:0000259" key="7">
    <source>
        <dbReference type="PROSITE" id="PS50885"/>
    </source>
</evidence>
<dbReference type="InterPro" id="IPR004089">
    <property type="entry name" value="MCPsignal_dom"/>
</dbReference>
<dbReference type="InterPro" id="IPR024478">
    <property type="entry name" value="HlyB_4HB_MCP"/>
</dbReference>
<feature type="transmembrane region" description="Helical" evidence="5">
    <location>
        <begin position="188"/>
        <end position="211"/>
    </location>
</feature>
<keyword evidence="5" id="KW-0472">Membrane</keyword>